<dbReference type="GO" id="GO:0036397">
    <property type="term" value="F:formate dehydrogenase (quinone) activity"/>
    <property type="evidence" value="ECO:0007669"/>
    <property type="project" value="TreeGrafter"/>
</dbReference>
<accession>A0A512LB34</accession>
<dbReference type="Proteomes" id="UP000321337">
    <property type="component" value="Unassembled WGS sequence"/>
</dbReference>
<evidence type="ECO:0000256" key="3">
    <source>
        <dbReference type="ARBA" id="ARBA00010747"/>
    </source>
</evidence>
<evidence type="ECO:0000256" key="11">
    <source>
        <dbReference type="ARBA" id="ARBA00023004"/>
    </source>
</evidence>
<dbReference type="GO" id="GO:0022904">
    <property type="term" value="P:respiratory electron transport chain"/>
    <property type="evidence" value="ECO:0007669"/>
    <property type="project" value="InterPro"/>
</dbReference>
<evidence type="ECO:0000313" key="16">
    <source>
        <dbReference type="Proteomes" id="UP000321337"/>
    </source>
</evidence>
<dbReference type="GO" id="GO:0009055">
    <property type="term" value="F:electron transfer activity"/>
    <property type="evidence" value="ECO:0007669"/>
    <property type="project" value="InterPro"/>
</dbReference>
<feature type="transmembrane region" description="Helical" evidence="13">
    <location>
        <begin position="21"/>
        <end position="48"/>
    </location>
</feature>
<evidence type="ECO:0000256" key="6">
    <source>
        <dbReference type="ARBA" id="ARBA00022617"/>
    </source>
</evidence>
<keyword evidence="12 13" id="KW-0472">Membrane</keyword>
<proteinExistence type="inferred from homology"/>
<dbReference type="EMBL" id="BKAD01000035">
    <property type="protein sequence ID" value="GEP31704.1"/>
    <property type="molecule type" value="Genomic_DNA"/>
</dbReference>
<keyword evidence="11" id="KW-0408">Iron</keyword>
<dbReference type="NCBIfam" id="TIGR01583">
    <property type="entry name" value="formate-DH-gamm"/>
    <property type="match status" value="1"/>
</dbReference>
<name>A0A512LB34_9PROT</name>
<comment type="caution">
    <text evidence="15">The sequence shown here is derived from an EMBL/GenBank/DDBJ whole genome shotgun (WGS) entry which is preliminary data.</text>
</comment>
<dbReference type="GO" id="GO:0005886">
    <property type="term" value="C:plasma membrane"/>
    <property type="evidence" value="ECO:0007669"/>
    <property type="project" value="UniProtKB-SubCell"/>
</dbReference>
<keyword evidence="4" id="KW-0813">Transport</keyword>
<keyword evidence="5" id="KW-1003">Cell membrane</keyword>
<evidence type="ECO:0000256" key="9">
    <source>
        <dbReference type="ARBA" id="ARBA00022982"/>
    </source>
</evidence>
<dbReference type="PANTHER" id="PTHR30074">
    <property type="entry name" value="FORMATE DEHYDROGENASE, NITRATE-INDUCIBLE, CYTOCHROME B556 FDN SUBUNIT"/>
    <property type="match status" value="1"/>
</dbReference>
<feature type="transmembrane region" description="Helical" evidence="13">
    <location>
        <begin position="60"/>
        <end position="81"/>
    </location>
</feature>
<dbReference type="InterPro" id="IPR011577">
    <property type="entry name" value="Cyt_b561_bac/Ni-Hgenase"/>
</dbReference>
<evidence type="ECO:0000256" key="8">
    <source>
        <dbReference type="ARBA" id="ARBA00022723"/>
    </source>
</evidence>
<feature type="domain" description="Cytochrome b561 bacterial/Ni-hydrogenase" evidence="14">
    <location>
        <begin position="14"/>
        <end position="191"/>
    </location>
</feature>
<comment type="cofactor">
    <cofactor evidence="1">
        <name>heme</name>
        <dbReference type="ChEBI" id="CHEBI:30413"/>
    </cofactor>
</comment>
<keyword evidence="6" id="KW-0349">Heme</keyword>
<evidence type="ECO:0000256" key="1">
    <source>
        <dbReference type="ARBA" id="ARBA00001971"/>
    </source>
</evidence>
<dbReference type="GO" id="GO:0008863">
    <property type="term" value="F:formate dehydrogenase (NAD+) activity"/>
    <property type="evidence" value="ECO:0007669"/>
    <property type="project" value="InterPro"/>
</dbReference>
<feature type="transmembrane region" description="Helical" evidence="13">
    <location>
        <begin position="155"/>
        <end position="181"/>
    </location>
</feature>
<evidence type="ECO:0000256" key="2">
    <source>
        <dbReference type="ARBA" id="ARBA00004651"/>
    </source>
</evidence>
<comment type="subcellular location">
    <subcellularLocation>
        <location evidence="2">Cell membrane</location>
        <topology evidence="2">Multi-pass membrane protein</topology>
    </subcellularLocation>
</comment>
<evidence type="ECO:0000256" key="12">
    <source>
        <dbReference type="ARBA" id="ARBA00023136"/>
    </source>
</evidence>
<gene>
    <name evidence="15" type="primary">fdoI</name>
    <name evidence="15" type="ORF">TPL01_28420</name>
</gene>
<evidence type="ECO:0000313" key="15">
    <source>
        <dbReference type="EMBL" id="GEP31704.1"/>
    </source>
</evidence>
<dbReference type="GO" id="GO:0046872">
    <property type="term" value="F:metal ion binding"/>
    <property type="evidence" value="ECO:0007669"/>
    <property type="project" value="UniProtKB-KW"/>
</dbReference>
<dbReference type="SUPFAM" id="SSF81342">
    <property type="entry name" value="Transmembrane di-heme cytochromes"/>
    <property type="match status" value="1"/>
</dbReference>
<protein>
    <submittedName>
        <fullName evidence="15">Formate dehydrogenase cytochrome b556 (FDO) subunit</fullName>
    </submittedName>
</protein>
<dbReference type="FunFam" id="1.20.950.20:FF:000002">
    <property type="entry name" value="Formate dehydrogenase cytochrome b556 subunit"/>
    <property type="match status" value="1"/>
</dbReference>
<comment type="similarity">
    <text evidence="3">Belongs to the formate dehydrogenase gamma subunit family.</text>
</comment>
<dbReference type="GO" id="GO:0015944">
    <property type="term" value="P:formate oxidation"/>
    <property type="evidence" value="ECO:0007669"/>
    <property type="project" value="TreeGrafter"/>
</dbReference>
<evidence type="ECO:0000256" key="13">
    <source>
        <dbReference type="SAM" id="Phobius"/>
    </source>
</evidence>
<keyword evidence="7 13" id="KW-0812">Transmembrane</keyword>
<evidence type="ECO:0000256" key="5">
    <source>
        <dbReference type="ARBA" id="ARBA00022475"/>
    </source>
</evidence>
<dbReference type="Pfam" id="PF01292">
    <property type="entry name" value="Ni_hydr_CYTB"/>
    <property type="match status" value="1"/>
</dbReference>
<dbReference type="AlphaFoldDB" id="A0A512LB34"/>
<evidence type="ECO:0000256" key="7">
    <source>
        <dbReference type="ARBA" id="ARBA00022692"/>
    </source>
</evidence>
<keyword evidence="16" id="KW-1185">Reference proteome</keyword>
<dbReference type="GO" id="GO:0009061">
    <property type="term" value="P:anaerobic respiration"/>
    <property type="evidence" value="ECO:0007669"/>
    <property type="project" value="TreeGrafter"/>
</dbReference>
<dbReference type="InterPro" id="IPR051817">
    <property type="entry name" value="FDH_cytochrome_b556_subunit"/>
</dbReference>
<reference evidence="15 16" key="1">
    <citation type="submission" date="2019-07" db="EMBL/GenBank/DDBJ databases">
        <title>Whole genome shotgun sequence of Thiobacillus plumbophilus NBRC 107929.</title>
        <authorList>
            <person name="Hosoyama A."/>
            <person name="Uohara A."/>
            <person name="Ohji S."/>
            <person name="Ichikawa N."/>
        </authorList>
    </citation>
    <scope>NUCLEOTIDE SEQUENCE [LARGE SCALE GENOMIC DNA]</scope>
    <source>
        <strain evidence="15 16">NBRC 107929</strain>
    </source>
</reference>
<keyword evidence="9" id="KW-0249">Electron transport</keyword>
<keyword evidence="8" id="KW-0479">Metal-binding</keyword>
<dbReference type="PANTHER" id="PTHR30074:SF5">
    <property type="entry name" value="FORMATE DEHYDROGENASE, NITRATE-INDUCIBLE, CYTOCHROME B556(FDN) SUBUNIT"/>
    <property type="match status" value="1"/>
</dbReference>
<dbReference type="InterPro" id="IPR006471">
    <property type="entry name" value="Formate_DH_gsu"/>
</dbReference>
<keyword evidence="10 13" id="KW-1133">Transmembrane helix</keyword>
<evidence type="ECO:0000256" key="10">
    <source>
        <dbReference type="ARBA" id="ARBA00022989"/>
    </source>
</evidence>
<dbReference type="GO" id="GO:0009326">
    <property type="term" value="C:formate dehydrogenase complex"/>
    <property type="evidence" value="ECO:0007669"/>
    <property type="project" value="InterPro"/>
</dbReference>
<sequence length="220" mass="25006">MGVNMSKRLDLIQRYNASDRLNHWFVAITFILLALSGLALFHPAFFFLTGLLGGGPWTRILHPFIGIAMFAGFVGMMVRFWNDNQITENDRKWISQVGDVINNREENLPPVGRYNAGQKYLFWTMVACISLLLITGVLIWQPYFAPYVPIVAVRLAVLVHALAAFIIIAGIMVHIYAAIWVKGSVRAMTRGTVTDAWARQHHLAWYREIKNKGSHGHDHY</sequence>
<feature type="transmembrane region" description="Helical" evidence="13">
    <location>
        <begin position="120"/>
        <end position="143"/>
    </location>
</feature>
<dbReference type="InterPro" id="IPR016174">
    <property type="entry name" value="Di-haem_cyt_TM"/>
</dbReference>
<evidence type="ECO:0000256" key="4">
    <source>
        <dbReference type="ARBA" id="ARBA00022448"/>
    </source>
</evidence>
<organism evidence="15 16">
    <name type="scientific">Sulfuriferula plumbiphila</name>
    <dbReference type="NCBI Taxonomy" id="171865"/>
    <lineage>
        <taxon>Bacteria</taxon>
        <taxon>Pseudomonadati</taxon>
        <taxon>Pseudomonadota</taxon>
        <taxon>Betaproteobacteria</taxon>
        <taxon>Nitrosomonadales</taxon>
        <taxon>Sulfuricellaceae</taxon>
        <taxon>Sulfuriferula</taxon>
    </lineage>
</organism>
<dbReference type="Gene3D" id="1.20.950.20">
    <property type="entry name" value="Transmembrane di-heme cytochromes, Chain C"/>
    <property type="match status" value="1"/>
</dbReference>
<evidence type="ECO:0000259" key="14">
    <source>
        <dbReference type="Pfam" id="PF01292"/>
    </source>
</evidence>